<proteinExistence type="predicted"/>
<evidence type="ECO:0000313" key="4">
    <source>
        <dbReference type="Proteomes" id="UP000823613"/>
    </source>
</evidence>
<evidence type="ECO:0000259" key="2">
    <source>
        <dbReference type="Pfam" id="PF13038"/>
    </source>
</evidence>
<reference evidence="3" key="1">
    <citation type="submission" date="2020-10" db="EMBL/GenBank/DDBJ databases">
        <authorList>
            <person name="Gilroy R."/>
        </authorList>
    </citation>
    <scope>NUCLEOTIDE SEQUENCE</scope>
    <source>
        <strain evidence="3">11159</strain>
    </source>
</reference>
<feature type="domain" description="DUF3899" evidence="2">
    <location>
        <begin position="47"/>
        <end position="131"/>
    </location>
</feature>
<feature type="transmembrane region" description="Helical" evidence="1">
    <location>
        <begin position="20"/>
        <end position="37"/>
    </location>
</feature>
<dbReference type="InterPro" id="IPR025007">
    <property type="entry name" value="DUF3899"/>
</dbReference>
<reference evidence="3" key="2">
    <citation type="journal article" date="2021" name="PeerJ">
        <title>Extensive microbial diversity within the chicken gut microbiome revealed by metagenomics and culture.</title>
        <authorList>
            <person name="Gilroy R."/>
            <person name="Ravi A."/>
            <person name="Getino M."/>
            <person name="Pursley I."/>
            <person name="Horton D.L."/>
            <person name="Alikhan N.F."/>
            <person name="Baker D."/>
            <person name="Gharbi K."/>
            <person name="Hall N."/>
            <person name="Watson M."/>
            <person name="Adriaenssens E.M."/>
            <person name="Foster-Nyarko E."/>
            <person name="Jarju S."/>
            <person name="Secka A."/>
            <person name="Antonio M."/>
            <person name="Oren A."/>
            <person name="Chaudhuri R.R."/>
            <person name="La Ragione R."/>
            <person name="Hildebrand F."/>
            <person name="Pallen M.J."/>
        </authorList>
    </citation>
    <scope>NUCLEOTIDE SEQUENCE</scope>
    <source>
        <strain evidence="3">11159</strain>
    </source>
</reference>
<dbReference type="AlphaFoldDB" id="A0A9D9DJ47"/>
<keyword evidence="1" id="KW-0472">Membrane</keyword>
<dbReference type="EMBL" id="JADIMY010000079">
    <property type="protein sequence ID" value="MBO8427708.1"/>
    <property type="molecule type" value="Genomic_DNA"/>
</dbReference>
<feature type="transmembrane region" description="Helical" evidence="1">
    <location>
        <begin position="49"/>
        <end position="82"/>
    </location>
</feature>
<organism evidence="3 4">
    <name type="scientific">Candidatus Onthovivens merdipullorum</name>
    <dbReference type="NCBI Taxonomy" id="2840889"/>
    <lineage>
        <taxon>Bacteria</taxon>
        <taxon>Bacillati</taxon>
        <taxon>Bacillota</taxon>
        <taxon>Bacilli</taxon>
        <taxon>Bacillales</taxon>
        <taxon>Candidatus Onthovivens</taxon>
    </lineage>
</organism>
<comment type="caution">
    <text evidence="3">The sequence shown here is derived from an EMBL/GenBank/DDBJ whole genome shotgun (WGS) entry which is preliminary data.</text>
</comment>
<keyword evidence="1" id="KW-1133">Transmembrane helix</keyword>
<name>A0A9D9DJ47_9BACL</name>
<dbReference type="Pfam" id="PF13038">
    <property type="entry name" value="DUF3899"/>
    <property type="match status" value="1"/>
</dbReference>
<evidence type="ECO:0000313" key="3">
    <source>
        <dbReference type="EMBL" id="MBO8427708.1"/>
    </source>
</evidence>
<dbReference type="Proteomes" id="UP000823613">
    <property type="component" value="Unassembled WGS sequence"/>
</dbReference>
<sequence length="136" mass="15561">MEKRKFSIRDIFNLRNLIKFIIALVVDALFIVIFLWIKGFNLVNLVDASFIAGGITFLVGGFQIVANSGFFDVIVVGFANLSAVFKKNGTKKYDGLYEYRLVKEEKRFDNKYSSLSYFLAGIISLIIFLITYLNLY</sequence>
<protein>
    <submittedName>
        <fullName evidence="3">DUF3899 domain-containing protein</fullName>
    </submittedName>
</protein>
<feature type="transmembrane region" description="Helical" evidence="1">
    <location>
        <begin position="115"/>
        <end position="135"/>
    </location>
</feature>
<gene>
    <name evidence="3" type="ORF">IAC58_04050</name>
</gene>
<accession>A0A9D9DJ47</accession>
<keyword evidence="1" id="KW-0812">Transmembrane</keyword>
<evidence type="ECO:0000256" key="1">
    <source>
        <dbReference type="SAM" id="Phobius"/>
    </source>
</evidence>